<feature type="domain" description="DUF5672" evidence="1">
    <location>
        <begin position="130"/>
        <end position="194"/>
    </location>
</feature>
<proteinExistence type="predicted"/>
<dbReference type="InterPro" id="IPR043729">
    <property type="entry name" value="DUF5672"/>
</dbReference>
<gene>
    <name evidence="2" type="ORF">QQS21_007350</name>
</gene>
<dbReference type="EMBL" id="JASWJB010000149">
    <property type="protein sequence ID" value="KAK2594947.1"/>
    <property type="molecule type" value="Genomic_DNA"/>
</dbReference>
<evidence type="ECO:0000313" key="3">
    <source>
        <dbReference type="Proteomes" id="UP001251528"/>
    </source>
</evidence>
<protein>
    <recommendedName>
        <fullName evidence="1">DUF5672 domain-containing protein</fullName>
    </recommendedName>
</protein>
<dbReference type="Pfam" id="PF18922">
    <property type="entry name" value="DUF5672"/>
    <property type="match status" value="1"/>
</dbReference>
<accession>A0AAJ0CLR1</accession>
<evidence type="ECO:0000259" key="1">
    <source>
        <dbReference type="Pfam" id="PF18922"/>
    </source>
</evidence>
<evidence type="ECO:0000313" key="2">
    <source>
        <dbReference type="EMBL" id="KAK2594947.1"/>
    </source>
</evidence>
<comment type="caution">
    <text evidence="2">The sequence shown here is derived from an EMBL/GenBank/DDBJ whole genome shotgun (WGS) entry which is preliminary data.</text>
</comment>
<keyword evidence="3" id="KW-1185">Reference proteome</keyword>
<organism evidence="2 3">
    <name type="scientific">Conoideocrella luteorostrata</name>
    <dbReference type="NCBI Taxonomy" id="1105319"/>
    <lineage>
        <taxon>Eukaryota</taxon>
        <taxon>Fungi</taxon>
        <taxon>Dikarya</taxon>
        <taxon>Ascomycota</taxon>
        <taxon>Pezizomycotina</taxon>
        <taxon>Sordariomycetes</taxon>
        <taxon>Hypocreomycetidae</taxon>
        <taxon>Hypocreales</taxon>
        <taxon>Clavicipitaceae</taxon>
        <taxon>Conoideocrella</taxon>
    </lineage>
</organism>
<dbReference type="Proteomes" id="UP001251528">
    <property type="component" value="Unassembled WGS sequence"/>
</dbReference>
<dbReference type="AlphaFoldDB" id="A0AAJ0CLR1"/>
<sequence length="197" mass="23141">MKFFKPLGRLAAVTKPRARMLFVSFVLICWWITASIHRQAAHPRDFSFHDIHHPWNEISTFKDTPSTPLNASKLALIVEPRPLPVLVPLILHMIAVVPPDWRFLFIGSPWNIYSLGKSRSIRYQRDRGKIELMKLPKPWRLDLDEDVSRLLTDIRFYDEFIPDVEWVFKFEHDSILCANSPTSLDDWLSWSWAGMSR</sequence>
<reference evidence="2" key="1">
    <citation type="submission" date="2023-06" db="EMBL/GenBank/DDBJ databases">
        <title>Conoideocrella luteorostrata (Hypocreales: Clavicipitaceae), a potential biocontrol fungus for elongate hemlock scale in United States Christmas tree production areas.</title>
        <authorList>
            <person name="Barrett H."/>
            <person name="Lovett B."/>
            <person name="Macias A.M."/>
            <person name="Stajich J.E."/>
            <person name="Kasson M.T."/>
        </authorList>
    </citation>
    <scope>NUCLEOTIDE SEQUENCE</scope>
    <source>
        <strain evidence="2">ARSEF 14590</strain>
    </source>
</reference>
<name>A0AAJ0CLR1_9HYPO</name>